<feature type="domain" description="Reverse transcriptase zinc-binding" evidence="1">
    <location>
        <begin position="129"/>
        <end position="207"/>
    </location>
</feature>
<evidence type="ECO:0000259" key="1">
    <source>
        <dbReference type="Pfam" id="PF13966"/>
    </source>
</evidence>
<evidence type="ECO:0000313" key="2">
    <source>
        <dbReference type="EMBL" id="KAK1696201.1"/>
    </source>
</evidence>
<dbReference type="Proteomes" id="UP001231189">
    <property type="component" value="Unassembled WGS sequence"/>
</dbReference>
<dbReference type="InterPro" id="IPR026960">
    <property type="entry name" value="RVT-Znf"/>
</dbReference>
<dbReference type="AlphaFoldDB" id="A0AAD8TXY1"/>
<proteinExistence type="predicted"/>
<name>A0AAD8TXY1_LOLMU</name>
<organism evidence="2 3">
    <name type="scientific">Lolium multiflorum</name>
    <name type="common">Italian ryegrass</name>
    <name type="synonym">Lolium perenne subsp. multiflorum</name>
    <dbReference type="NCBI Taxonomy" id="4521"/>
    <lineage>
        <taxon>Eukaryota</taxon>
        <taxon>Viridiplantae</taxon>
        <taxon>Streptophyta</taxon>
        <taxon>Embryophyta</taxon>
        <taxon>Tracheophyta</taxon>
        <taxon>Spermatophyta</taxon>
        <taxon>Magnoliopsida</taxon>
        <taxon>Liliopsida</taxon>
        <taxon>Poales</taxon>
        <taxon>Poaceae</taxon>
        <taxon>BOP clade</taxon>
        <taxon>Pooideae</taxon>
        <taxon>Poodae</taxon>
        <taxon>Poeae</taxon>
        <taxon>Poeae Chloroplast Group 2 (Poeae type)</taxon>
        <taxon>Loliodinae</taxon>
        <taxon>Loliinae</taxon>
        <taxon>Lolium</taxon>
    </lineage>
</organism>
<dbReference type="PANTHER" id="PTHR33116">
    <property type="entry name" value="REVERSE TRANSCRIPTASE ZINC-BINDING DOMAIN-CONTAINING PROTEIN-RELATED-RELATED"/>
    <property type="match status" value="1"/>
</dbReference>
<reference evidence="2" key="1">
    <citation type="submission" date="2023-07" db="EMBL/GenBank/DDBJ databases">
        <title>A chromosome-level genome assembly of Lolium multiflorum.</title>
        <authorList>
            <person name="Chen Y."/>
            <person name="Copetti D."/>
            <person name="Kolliker R."/>
            <person name="Studer B."/>
        </authorList>
    </citation>
    <scope>NUCLEOTIDE SEQUENCE</scope>
    <source>
        <strain evidence="2">02402/16</strain>
        <tissue evidence="2">Leaf</tissue>
    </source>
</reference>
<dbReference type="EMBL" id="JAUUTY010000001">
    <property type="protein sequence ID" value="KAK1696201.1"/>
    <property type="molecule type" value="Genomic_DNA"/>
</dbReference>
<protein>
    <recommendedName>
        <fullName evidence="1">Reverse transcriptase zinc-binding domain-containing protein</fullName>
    </recommendedName>
</protein>
<accession>A0AAD8TXY1</accession>
<sequence>MFAMGIYLLHEATHGEMNKSRARFFWEGAGNKRKYHMVDWATVCKPKELGGLGILNTKLMNIALMLKWIWKLYQGAEGLWVDLLQAKFRRTFGTTEVVEWENLCRIFDLHPFSEGEDEVSWALEPSGIFSTRSIYGRMSQGAAVTHFREVWKTRVPPRIRVFSWQLIGASSRRECRLLRGTDQRQWACAFGEEEDCNHIFFSCHLANRHGPELGSSCNVIGTQQGLGNSSR</sequence>
<keyword evidence="3" id="KW-1185">Reference proteome</keyword>
<dbReference type="PANTHER" id="PTHR33116:SF87">
    <property type="entry name" value="OS01G0158850 PROTEIN"/>
    <property type="match status" value="1"/>
</dbReference>
<evidence type="ECO:0000313" key="3">
    <source>
        <dbReference type="Proteomes" id="UP001231189"/>
    </source>
</evidence>
<comment type="caution">
    <text evidence="2">The sequence shown here is derived from an EMBL/GenBank/DDBJ whole genome shotgun (WGS) entry which is preliminary data.</text>
</comment>
<dbReference type="Pfam" id="PF13966">
    <property type="entry name" value="zf-RVT"/>
    <property type="match status" value="1"/>
</dbReference>
<gene>
    <name evidence="2" type="ORF">QYE76_012898</name>
</gene>